<comment type="similarity">
    <text evidence="5">Belongs to the class-II pyridoxal-phosphate-dependent aminotransferase family. MalY/PatB cystathionine beta-lyase subfamily.</text>
</comment>
<evidence type="ECO:0000313" key="7">
    <source>
        <dbReference type="EMBL" id="SMD25374.1"/>
    </source>
</evidence>
<gene>
    <name evidence="7" type="ORF">SAMN05661093_09071</name>
</gene>
<dbReference type="InterPro" id="IPR015422">
    <property type="entry name" value="PyrdxlP-dep_Trfase_small"/>
</dbReference>
<evidence type="ECO:0000256" key="3">
    <source>
        <dbReference type="ARBA" id="ARBA00022898"/>
    </source>
</evidence>
<evidence type="ECO:0000259" key="6">
    <source>
        <dbReference type="Pfam" id="PF00155"/>
    </source>
</evidence>
<dbReference type="EC" id="4.4.1.13" evidence="2"/>
<dbReference type="EMBL" id="FWXV01000011">
    <property type="protein sequence ID" value="SMD25374.1"/>
    <property type="molecule type" value="Genomic_DNA"/>
</dbReference>
<keyword evidence="3" id="KW-0663">Pyridoxal phosphate</keyword>
<keyword evidence="8" id="KW-1185">Reference proteome</keyword>
<dbReference type="RefSeq" id="WP_084433380.1">
    <property type="nucleotide sequence ID" value="NZ_FWXV01000011.1"/>
</dbReference>
<sequence>MTADSAFSRISPARLRSGWGVKWGSVPAETIGAWVADMDFGIPGPVRARIVECTEREDFGYPFWRGEDPVITAFEQRMSSHHGWQPAPGRTRVFTDLIQVLQVVIEHATKPGDGIALHVPNYPPFLASIERSGRRMAPIPMLYGDNGWSFSPDNLAERLRTAGCRLMLLVNPHNPTGRVFRRDELLVLAEVAEQLDLIVLSDEIHADLVYPENKHIPFAALGDGIAQRTITATSATKAFNIAALRCAVMHVGPDSVKSTLDAAPLDYFGTPSILSRVATVAAWNESDGWLDGLMKTLEHNRTTINDWIPAGSRYHAPESTYLAWFDLPDVDLPAARLLREAKVMLSDGAEFSEGTTVDTSSFVRLNFATSPDTLAEILDRISRASPSLARRPDR</sequence>
<comment type="cofactor">
    <cofactor evidence="1">
        <name>pyridoxal 5'-phosphate</name>
        <dbReference type="ChEBI" id="CHEBI:597326"/>
    </cofactor>
</comment>
<evidence type="ECO:0000256" key="2">
    <source>
        <dbReference type="ARBA" id="ARBA00012224"/>
    </source>
</evidence>
<protein>
    <recommendedName>
        <fullName evidence="2">cysteine-S-conjugate beta-lyase</fullName>
        <ecNumber evidence="2">4.4.1.13</ecNumber>
    </recommendedName>
</protein>
<dbReference type="AlphaFoldDB" id="A0A1W2FUB5"/>
<evidence type="ECO:0000313" key="8">
    <source>
        <dbReference type="Proteomes" id="UP000192674"/>
    </source>
</evidence>
<dbReference type="PANTHER" id="PTHR43525">
    <property type="entry name" value="PROTEIN MALY"/>
    <property type="match status" value="1"/>
</dbReference>
<dbReference type="InterPro" id="IPR015421">
    <property type="entry name" value="PyrdxlP-dep_Trfase_major"/>
</dbReference>
<evidence type="ECO:0000256" key="5">
    <source>
        <dbReference type="ARBA" id="ARBA00037974"/>
    </source>
</evidence>
<evidence type="ECO:0000256" key="1">
    <source>
        <dbReference type="ARBA" id="ARBA00001933"/>
    </source>
</evidence>
<dbReference type="Pfam" id="PF00155">
    <property type="entry name" value="Aminotran_1_2"/>
    <property type="match status" value="1"/>
</dbReference>
<dbReference type="GO" id="GO:0047804">
    <property type="term" value="F:cysteine-S-conjugate beta-lyase activity"/>
    <property type="evidence" value="ECO:0007669"/>
    <property type="project" value="UniProtKB-EC"/>
</dbReference>
<dbReference type="InterPro" id="IPR051798">
    <property type="entry name" value="Class-II_PLP-Dep_Aminotrans"/>
</dbReference>
<keyword evidence="4 7" id="KW-0456">Lyase</keyword>
<dbReference type="SUPFAM" id="SSF53383">
    <property type="entry name" value="PLP-dependent transferases"/>
    <property type="match status" value="1"/>
</dbReference>
<name>A0A1W2FUB5_KIBAR</name>
<dbReference type="InterPro" id="IPR015424">
    <property type="entry name" value="PyrdxlP-dep_Trfase"/>
</dbReference>
<reference evidence="7 8" key="1">
    <citation type="submission" date="2017-04" db="EMBL/GenBank/DDBJ databases">
        <authorList>
            <person name="Afonso C.L."/>
            <person name="Miller P.J."/>
            <person name="Scott M.A."/>
            <person name="Spackman E."/>
            <person name="Goraichik I."/>
            <person name="Dimitrov K.M."/>
            <person name="Suarez D.L."/>
            <person name="Swayne D.E."/>
        </authorList>
    </citation>
    <scope>NUCLEOTIDE SEQUENCE [LARGE SCALE GENOMIC DNA]</scope>
    <source>
        <strain evidence="7 8">DSM 43828</strain>
    </source>
</reference>
<feature type="domain" description="Aminotransferase class I/classII large" evidence="6">
    <location>
        <begin position="71"/>
        <end position="381"/>
    </location>
</feature>
<proteinExistence type="inferred from homology"/>
<organism evidence="7 8">
    <name type="scientific">Kibdelosporangium aridum</name>
    <dbReference type="NCBI Taxonomy" id="2030"/>
    <lineage>
        <taxon>Bacteria</taxon>
        <taxon>Bacillati</taxon>
        <taxon>Actinomycetota</taxon>
        <taxon>Actinomycetes</taxon>
        <taxon>Pseudonocardiales</taxon>
        <taxon>Pseudonocardiaceae</taxon>
        <taxon>Kibdelosporangium</taxon>
    </lineage>
</organism>
<dbReference type="PANTHER" id="PTHR43525:SF1">
    <property type="entry name" value="PROTEIN MALY"/>
    <property type="match status" value="1"/>
</dbReference>
<evidence type="ECO:0000256" key="4">
    <source>
        <dbReference type="ARBA" id="ARBA00023239"/>
    </source>
</evidence>
<dbReference type="InterPro" id="IPR004839">
    <property type="entry name" value="Aminotransferase_I/II_large"/>
</dbReference>
<accession>A0A1W2FUB5</accession>
<dbReference type="Gene3D" id="3.90.1150.10">
    <property type="entry name" value="Aspartate Aminotransferase, domain 1"/>
    <property type="match status" value="1"/>
</dbReference>
<dbReference type="CDD" id="cd00609">
    <property type="entry name" value="AAT_like"/>
    <property type="match status" value="1"/>
</dbReference>
<dbReference type="GO" id="GO:0030170">
    <property type="term" value="F:pyridoxal phosphate binding"/>
    <property type="evidence" value="ECO:0007669"/>
    <property type="project" value="InterPro"/>
</dbReference>
<dbReference type="Gene3D" id="3.40.640.10">
    <property type="entry name" value="Type I PLP-dependent aspartate aminotransferase-like (Major domain)"/>
    <property type="match status" value="1"/>
</dbReference>
<dbReference type="Proteomes" id="UP000192674">
    <property type="component" value="Unassembled WGS sequence"/>
</dbReference>